<organism evidence="1 2">
    <name type="scientific">Dendroctonus ponderosae</name>
    <name type="common">Mountain pine beetle</name>
    <dbReference type="NCBI Taxonomy" id="77166"/>
    <lineage>
        <taxon>Eukaryota</taxon>
        <taxon>Metazoa</taxon>
        <taxon>Ecdysozoa</taxon>
        <taxon>Arthropoda</taxon>
        <taxon>Hexapoda</taxon>
        <taxon>Insecta</taxon>
        <taxon>Pterygota</taxon>
        <taxon>Neoptera</taxon>
        <taxon>Endopterygota</taxon>
        <taxon>Coleoptera</taxon>
        <taxon>Polyphaga</taxon>
        <taxon>Cucujiformia</taxon>
        <taxon>Curculionidae</taxon>
        <taxon>Scolytinae</taxon>
        <taxon>Dendroctonus</taxon>
    </lineage>
</organism>
<name>U4U4L0_DENPD</name>
<dbReference type="STRING" id="77166.U4U4L0"/>
<evidence type="ECO:0008006" key="3">
    <source>
        <dbReference type="Google" id="ProtNLM"/>
    </source>
</evidence>
<protein>
    <recommendedName>
        <fullName evidence="3">Mos1 transposase HTH domain-containing protein</fullName>
    </recommendedName>
</protein>
<dbReference type="PANTHER" id="PTHR46060">
    <property type="entry name" value="MARINER MOS1 TRANSPOSASE-LIKE PROTEIN"/>
    <property type="match status" value="1"/>
</dbReference>
<sequence>MTHSVLMRKNTTLNRKINSKWLRIQKGSESKGKVAQKWKSGISSVIRFLFLERKLRSEIKERLHAMFRDTTPSMATVKNRFNEFKHGHTSVFDDPRPGFSKKTTCYRGNNNRIRNLVLADSRLKVRQIAETVGISNDRVAQILQDILDTKKLSARWVPSFAQSGQQAKP</sequence>
<evidence type="ECO:0000313" key="2">
    <source>
        <dbReference type="Proteomes" id="UP000030742"/>
    </source>
</evidence>
<gene>
    <name evidence="1" type="ORF">D910_04678</name>
</gene>
<accession>U4U4L0</accession>
<evidence type="ECO:0000313" key="1">
    <source>
        <dbReference type="EMBL" id="ERL87283.1"/>
    </source>
</evidence>
<dbReference type="InterPro" id="IPR052709">
    <property type="entry name" value="Transposase-MT_Hybrid"/>
</dbReference>
<reference evidence="1 2" key="1">
    <citation type="journal article" date="2013" name="Genome Biol.">
        <title>Draft genome of the mountain pine beetle, Dendroctonus ponderosae Hopkins, a major forest pest.</title>
        <authorList>
            <person name="Keeling C.I."/>
            <person name="Yuen M.M."/>
            <person name="Liao N.Y."/>
            <person name="Docking T.R."/>
            <person name="Chan S.K."/>
            <person name="Taylor G.A."/>
            <person name="Palmquist D.L."/>
            <person name="Jackman S.D."/>
            <person name="Nguyen A."/>
            <person name="Li M."/>
            <person name="Henderson H."/>
            <person name="Janes J.K."/>
            <person name="Zhao Y."/>
            <person name="Pandoh P."/>
            <person name="Moore R."/>
            <person name="Sperling F.A."/>
            <person name="Huber D.P."/>
            <person name="Birol I."/>
            <person name="Jones S.J."/>
            <person name="Bohlmann J."/>
        </authorList>
    </citation>
    <scope>NUCLEOTIDE SEQUENCE</scope>
</reference>
<dbReference type="Proteomes" id="UP000030742">
    <property type="component" value="Unassembled WGS sequence"/>
</dbReference>
<dbReference type="EMBL" id="KB631929">
    <property type="protein sequence ID" value="ERL87283.1"/>
    <property type="molecule type" value="Genomic_DNA"/>
</dbReference>
<dbReference type="PANTHER" id="PTHR46060:SF1">
    <property type="entry name" value="MARINER MOS1 TRANSPOSASE-LIKE PROTEIN"/>
    <property type="match status" value="1"/>
</dbReference>
<dbReference type="AlphaFoldDB" id="U4U4L0"/>
<proteinExistence type="predicted"/>